<reference evidence="2 3" key="1">
    <citation type="journal article" date="2018" name="PLoS ONE">
        <title>The draft genome of Kipferlia bialata reveals reductive genome evolution in fornicate parasites.</title>
        <authorList>
            <person name="Tanifuji G."/>
            <person name="Takabayashi S."/>
            <person name="Kume K."/>
            <person name="Takagi M."/>
            <person name="Nakayama T."/>
            <person name="Kamikawa R."/>
            <person name="Inagaki Y."/>
            <person name="Hashimoto T."/>
        </authorList>
    </citation>
    <scope>NUCLEOTIDE SEQUENCE [LARGE SCALE GENOMIC DNA]</scope>
    <source>
        <strain evidence="2">NY0173</strain>
    </source>
</reference>
<dbReference type="EMBL" id="BDIP01000536">
    <property type="protein sequence ID" value="GIQ81929.1"/>
    <property type="molecule type" value="Genomic_DNA"/>
</dbReference>
<feature type="compositionally biased region" description="Polar residues" evidence="1">
    <location>
        <begin position="620"/>
        <end position="646"/>
    </location>
</feature>
<evidence type="ECO:0000313" key="3">
    <source>
        <dbReference type="Proteomes" id="UP000265618"/>
    </source>
</evidence>
<evidence type="ECO:0000256" key="1">
    <source>
        <dbReference type="SAM" id="MobiDB-lite"/>
    </source>
</evidence>
<evidence type="ECO:0000313" key="2">
    <source>
        <dbReference type="EMBL" id="GIQ81929.1"/>
    </source>
</evidence>
<sequence length="1102" mass="119659">YEVLSVGGDQTAFGVVRERFQVSPEDAMVIIAKARAKLEAAALQYRSTCLRRHGTNRQRQTLWTLGNAPNEGDAALIHIRTVAVPSWLSAAEAQVGKGEAERGGDTEGEGEGEESLSKSARMTRSTLGRGEAVRRELHAIEAFRPLLLPECAAAQTPSPTSPSSPIHSASTLSGVEGERCLLLPTVKRERGRGEDRDSVCAKQLSWTFCIRSEAQGTTRHWSPILEGLAVAVPYSDGHTWQEAHTHCHTLRDKLECCDKYPSGLDGVNDPEISVGSSFAEGLTIAPRISAGLLSVGSLVLRTQLDSQCVALDSQRVRALVRVATFLQQPNILVEQYLRDTTKSVCIEPSLPALALAALAAPVRGISQTRKVGAAPPVYGDGYNGTDIMGMVAASFEVLRMSIIRRQSKGHGLSVVATRVDTLLNRWEQTTAQPFSQDSFFQTPHSRGMGRHIPGHHSPGMATPRGHVSVSAPPEMRGTSIGGASRHPSEPYQQQYRSNALVSLFMSIEGARSVHSMDLPGLSPPLSDAPHPLVLAAIMANISTVSAAAVSENTTRIITSALLTLAKLAAAEFTNPAALASGPDRLSVDMHMPRTQEDRGRERERERERSRQTLDRDLLSRSLQNMSVSQRGKGRSLSTYANASHTPRLSIDHAHAERERGGDSRDGLTSSVRESVGDIRMLLSKTKDSLLTGGEWDRDRQRREHKRRAEALQSTDHSLSPSVCLAALYLLNEALAFYLPFIACPRSLFDHMLLLCTKQHYSGGLCAFEDPSVIQLLTNKPSKAGSDHALRVAVMSLVNMPFGRIMQSLTPLAAGALRLLVNLCSLLPASALNIKALLGTDAEREREREFDEADDVEVSLDRTGSPLAIMYMLVAARHVIEKSLLTSVALQSHALTLVQQCLSLLLPDPRLSVLAPLAQSVVATAGKSTDMGAVASVLETTPWAVAAVPQASTNRKGETTYTTVLRSMVTGKVLKVLSNAYKATAPMLVVFTTLTAPGKRDRERERERDDVRRVTLAELDYASGSIKVYELTLKTVATGCKLAKATVVCEKANIPGVSSLRRVKLELCIERDRLVLNILGRMGEAGQENRPFTIKVPIRHQNK</sequence>
<feature type="region of interest" description="Disordered" evidence="1">
    <location>
        <begin position="153"/>
        <end position="172"/>
    </location>
</feature>
<dbReference type="Proteomes" id="UP000265618">
    <property type="component" value="Unassembled WGS sequence"/>
</dbReference>
<feature type="non-terminal residue" evidence="2">
    <location>
        <position position="1"/>
    </location>
</feature>
<organism evidence="2 3">
    <name type="scientific">Kipferlia bialata</name>
    <dbReference type="NCBI Taxonomy" id="797122"/>
    <lineage>
        <taxon>Eukaryota</taxon>
        <taxon>Metamonada</taxon>
        <taxon>Carpediemonas-like organisms</taxon>
        <taxon>Kipferlia</taxon>
    </lineage>
</organism>
<accession>A0A9K3GFF3</accession>
<name>A0A9K3GFF3_9EUKA</name>
<protein>
    <submittedName>
        <fullName evidence="2">Uncharacterized protein</fullName>
    </submittedName>
</protein>
<proteinExistence type="predicted"/>
<feature type="region of interest" description="Disordered" evidence="1">
    <location>
        <begin position="578"/>
        <end position="650"/>
    </location>
</feature>
<dbReference type="AlphaFoldDB" id="A0A9K3GFF3"/>
<feature type="compositionally biased region" description="Basic and acidic residues" evidence="1">
    <location>
        <begin position="585"/>
        <end position="618"/>
    </location>
</feature>
<gene>
    <name evidence="2" type="ORF">KIPB_002973</name>
</gene>
<feature type="region of interest" description="Disordered" evidence="1">
    <location>
        <begin position="93"/>
        <end position="130"/>
    </location>
</feature>
<feature type="compositionally biased region" description="Polar residues" evidence="1">
    <location>
        <begin position="117"/>
        <end position="126"/>
    </location>
</feature>
<comment type="caution">
    <text evidence="2">The sequence shown here is derived from an EMBL/GenBank/DDBJ whole genome shotgun (WGS) entry which is preliminary data.</text>
</comment>
<keyword evidence="3" id="KW-1185">Reference proteome</keyword>